<feature type="region of interest" description="Disordered" evidence="1">
    <location>
        <begin position="1"/>
        <end position="22"/>
    </location>
</feature>
<proteinExistence type="predicted"/>
<comment type="caution">
    <text evidence="2">The sequence shown here is derived from an EMBL/GenBank/DDBJ whole genome shotgun (WGS) entry which is preliminary data.</text>
</comment>
<organism evidence="2 3">
    <name type="scientific">Pan troglodytes</name>
    <name type="common">Chimpanzee</name>
    <dbReference type="NCBI Taxonomy" id="9598"/>
    <lineage>
        <taxon>Eukaryota</taxon>
        <taxon>Metazoa</taxon>
        <taxon>Chordata</taxon>
        <taxon>Craniata</taxon>
        <taxon>Vertebrata</taxon>
        <taxon>Euteleostomi</taxon>
        <taxon>Mammalia</taxon>
        <taxon>Eutheria</taxon>
        <taxon>Euarchontoglires</taxon>
        <taxon>Primates</taxon>
        <taxon>Haplorrhini</taxon>
        <taxon>Catarrhini</taxon>
        <taxon>Hominidae</taxon>
        <taxon>Pan</taxon>
    </lineage>
</organism>
<gene>
    <name evidence="2" type="ORF">CK820_G0001549</name>
</gene>
<dbReference type="AlphaFoldDB" id="A0A2J8PR90"/>
<dbReference type="EMBL" id="NBAG03000211">
    <property type="protein sequence ID" value="PNI86530.1"/>
    <property type="molecule type" value="Genomic_DNA"/>
</dbReference>
<evidence type="ECO:0000313" key="3">
    <source>
        <dbReference type="Proteomes" id="UP000236370"/>
    </source>
</evidence>
<evidence type="ECO:0000313" key="2">
    <source>
        <dbReference type="EMBL" id="PNI86530.1"/>
    </source>
</evidence>
<protein>
    <submittedName>
        <fullName evidence="2">LNPK isoform 6</fullName>
    </submittedName>
</protein>
<sequence length="69" mass="7349">GSPPTSVPGMGLHPPGPPLARPILPRERGALDRIVEYLVGDGPQNSFSMCLLFFLEPCKKNQTSGSKTS</sequence>
<name>A0A2J8PR90_PANTR</name>
<accession>A0A2J8PR90</accession>
<evidence type="ECO:0000256" key="1">
    <source>
        <dbReference type="SAM" id="MobiDB-lite"/>
    </source>
</evidence>
<feature type="non-terminal residue" evidence="2">
    <location>
        <position position="1"/>
    </location>
</feature>
<dbReference type="Proteomes" id="UP000236370">
    <property type="component" value="Unassembled WGS sequence"/>
</dbReference>
<reference evidence="2 3" key="1">
    <citation type="submission" date="2017-12" db="EMBL/GenBank/DDBJ databases">
        <title>High-resolution comparative analysis of great ape genomes.</title>
        <authorList>
            <person name="Pollen A."/>
            <person name="Hastie A."/>
            <person name="Hormozdiari F."/>
            <person name="Dougherty M."/>
            <person name="Liu R."/>
            <person name="Chaisson M."/>
            <person name="Hoppe E."/>
            <person name="Hill C."/>
            <person name="Pang A."/>
            <person name="Hillier L."/>
            <person name="Baker C."/>
            <person name="Armstrong J."/>
            <person name="Shendure J."/>
            <person name="Paten B."/>
            <person name="Wilson R."/>
            <person name="Chao H."/>
            <person name="Schneider V."/>
            <person name="Ventura M."/>
            <person name="Kronenberg Z."/>
            <person name="Murali S."/>
            <person name="Gordon D."/>
            <person name="Cantsilieris S."/>
            <person name="Munson K."/>
            <person name="Nelson B."/>
            <person name="Raja A."/>
            <person name="Underwood J."/>
            <person name="Diekhans M."/>
            <person name="Fiddes I."/>
            <person name="Haussler D."/>
            <person name="Eichler E."/>
        </authorList>
    </citation>
    <scope>NUCLEOTIDE SEQUENCE [LARGE SCALE GENOMIC DNA]</scope>
    <source>
        <strain evidence="2">Yerkes chimp pedigree #C0471</strain>
    </source>
</reference>